<accession>A0A0F7L9I6</accession>
<name>A0A0F7L9I6_9VIRU</name>
<organism evidence="1">
    <name type="scientific">uncultured marine virus</name>
    <dbReference type="NCBI Taxonomy" id="186617"/>
    <lineage>
        <taxon>Viruses</taxon>
        <taxon>environmental samples</taxon>
    </lineage>
</organism>
<protein>
    <submittedName>
        <fullName evidence="1">Uncharacterized protein</fullName>
    </submittedName>
</protein>
<proteinExistence type="predicted"/>
<dbReference type="EMBL" id="KR029605">
    <property type="protein sequence ID" value="AKH48555.1"/>
    <property type="molecule type" value="Genomic_DNA"/>
</dbReference>
<sequence length="83" mass="9098">MTDEVRTAEDIAQDFTAMGHSVELINGIIDGSKMADEEDADKKDTVKRNVEHLELMVAKDYWTTEDMTAVNAAITAGNSYTAS</sequence>
<reference evidence="1" key="2">
    <citation type="submission" date="2015-03" db="EMBL/GenBank/DDBJ databases">
        <authorList>
            <person name="Chow C.-E.T."/>
            <person name="Winget D.M."/>
            <person name="White R.A.III."/>
            <person name="Hallam S.J."/>
            <person name="Suttle C.A."/>
        </authorList>
    </citation>
    <scope>NUCLEOTIDE SEQUENCE</scope>
    <source>
        <strain evidence="1">Oxic1_10</strain>
    </source>
</reference>
<evidence type="ECO:0000313" key="1">
    <source>
        <dbReference type="EMBL" id="AKH48555.1"/>
    </source>
</evidence>
<reference evidence="1" key="1">
    <citation type="journal article" date="2015" name="Front. Microbiol.">
        <title>Combining genomic sequencing methods to explore viral diversity and reveal potential virus-host interactions.</title>
        <authorList>
            <person name="Chow C.E."/>
            <person name="Winget D.M."/>
            <person name="White R.A.III."/>
            <person name="Hallam S.J."/>
            <person name="Suttle C.A."/>
        </authorList>
    </citation>
    <scope>NUCLEOTIDE SEQUENCE</scope>
    <source>
        <strain evidence="1">Oxic1_10</strain>
    </source>
</reference>